<evidence type="ECO:0000259" key="13">
    <source>
        <dbReference type="PROSITE" id="PS51092"/>
    </source>
</evidence>
<feature type="domain" description="Fibronectin type-II" evidence="13">
    <location>
        <begin position="144"/>
        <end position="192"/>
    </location>
</feature>
<dbReference type="PROSITE" id="PS00615">
    <property type="entry name" value="C_TYPE_LECTIN_1"/>
    <property type="match status" value="5"/>
</dbReference>
<evidence type="ECO:0000256" key="3">
    <source>
        <dbReference type="ARBA" id="ARBA00022692"/>
    </source>
</evidence>
<feature type="domain" description="C-type lectin" evidence="12">
    <location>
        <begin position="489"/>
        <end position="604"/>
    </location>
</feature>
<dbReference type="InterPro" id="IPR001304">
    <property type="entry name" value="C-type_lectin-like"/>
</dbReference>
<keyword evidence="4" id="KW-0732">Signal</keyword>
<dbReference type="InterPro" id="IPR035992">
    <property type="entry name" value="Ricin_B-like_lectins"/>
</dbReference>
<evidence type="ECO:0000256" key="5">
    <source>
        <dbReference type="ARBA" id="ARBA00022737"/>
    </source>
</evidence>
<evidence type="ECO:0000256" key="1">
    <source>
        <dbReference type="ARBA" id="ARBA00004167"/>
    </source>
</evidence>
<organism evidence="14 15">
    <name type="scientific">Aquila chrysaetos chrysaetos</name>
    <dbReference type="NCBI Taxonomy" id="223781"/>
    <lineage>
        <taxon>Eukaryota</taxon>
        <taxon>Metazoa</taxon>
        <taxon>Chordata</taxon>
        <taxon>Craniata</taxon>
        <taxon>Vertebrata</taxon>
        <taxon>Euteleostomi</taxon>
        <taxon>Archelosauria</taxon>
        <taxon>Archosauria</taxon>
        <taxon>Dinosauria</taxon>
        <taxon>Saurischia</taxon>
        <taxon>Theropoda</taxon>
        <taxon>Coelurosauria</taxon>
        <taxon>Aves</taxon>
        <taxon>Neognathae</taxon>
        <taxon>Neoaves</taxon>
        <taxon>Telluraves</taxon>
        <taxon>Accipitrimorphae</taxon>
        <taxon>Accipitriformes</taxon>
        <taxon>Accipitridae</taxon>
        <taxon>Accipitrinae</taxon>
        <taxon>Aquila</taxon>
    </lineage>
</organism>
<dbReference type="CDD" id="cd00037">
    <property type="entry name" value="CLECT"/>
    <property type="match status" value="7"/>
</dbReference>
<dbReference type="PROSITE" id="PS51092">
    <property type="entry name" value="FN2_2"/>
    <property type="match status" value="1"/>
</dbReference>
<evidence type="ECO:0000259" key="12">
    <source>
        <dbReference type="PROSITE" id="PS50041"/>
    </source>
</evidence>
<dbReference type="SUPFAM" id="SSF56436">
    <property type="entry name" value="C-type lectin-like"/>
    <property type="match status" value="8"/>
</dbReference>
<feature type="disulfide bond" evidence="11">
    <location>
        <begin position="163"/>
        <end position="190"/>
    </location>
</feature>
<evidence type="ECO:0000256" key="9">
    <source>
        <dbReference type="ARBA" id="ARBA00023170"/>
    </source>
</evidence>
<accession>A0A663E9F1</accession>
<dbReference type="Gene3D" id="3.10.100.10">
    <property type="entry name" value="Mannose-Binding Protein A, subunit A"/>
    <property type="match status" value="8"/>
</dbReference>
<dbReference type="GO" id="GO:0016020">
    <property type="term" value="C:membrane"/>
    <property type="evidence" value="ECO:0007669"/>
    <property type="project" value="UniProtKB-SubCell"/>
</dbReference>
<feature type="domain" description="C-type lectin" evidence="12">
    <location>
        <begin position="1019"/>
        <end position="1130"/>
    </location>
</feature>
<dbReference type="InterPro" id="IPR018378">
    <property type="entry name" value="C-type_lectin_CS"/>
</dbReference>
<evidence type="ECO:0000256" key="8">
    <source>
        <dbReference type="ARBA" id="ARBA00023157"/>
    </source>
</evidence>
<evidence type="ECO:0000256" key="2">
    <source>
        <dbReference type="ARBA" id="ARBA00022583"/>
    </source>
</evidence>
<gene>
    <name evidence="14" type="primary">LOC115338894</name>
</gene>
<evidence type="ECO:0000313" key="14">
    <source>
        <dbReference type="Ensembl" id="ENSACCP00020008895.1"/>
    </source>
</evidence>
<keyword evidence="5" id="KW-0677">Repeat</keyword>
<feature type="domain" description="C-type lectin" evidence="12">
    <location>
        <begin position="1159"/>
        <end position="1274"/>
    </location>
</feature>
<proteinExistence type="predicted"/>
<dbReference type="PRINTS" id="PR00013">
    <property type="entry name" value="FNTYPEII"/>
</dbReference>
<dbReference type="FunFam" id="2.10.10.10:FF:000001">
    <property type="entry name" value="Fibronectin 1a isoform 1"/>
    <property type="match status" value="1"/>
</dbReference>
<dbReference type="PROSITE" id="PS00023">
    <property type="entry name" value="FN2_1"/>
    <property type="match status" value="1"/>
</dbReference>
<reference evidence="14" key="2">
    <citation type="submission" date="2025-09" db="UniProtKB">
        <authorList>
            <consortium name="Ensembl"/>
        </authorList>
    </citation>
    <scope>IDENTIFICATION</scope>
</reference>
<evidence type="ECO:0000256" key="6">
    <source>
        <dbReference type="ARBA" id="ARBA00022989"/>
    </source>
</evidence>
<dbReference type="FunFam" id="3.10.100.10:FF:000025">
    <property type="entry name" value="Mannose receptor C-type 1"/>
    <property type="match status" value="1"/>
</dbReference>
<keyword evidence="7" id="KW-0472">Membrane</keyword>
<keyword evidence="6" id="KW-1133">Transmembrane helix</keyword>
<dbReference type="GO" id="GO:0006897">
    <property type="term" value="P:endocytosis"/>
    <property type="evidence" value="ECO:0007669"/>
    <property type="project" value="UniProtKB-KW"/>
</dbReference>
<dbReference type="Pfam" id="PF24562">
    <property type="entry name" value="CysR_MRC2_N"/>
    <property type="match status" value="1"/>
</dbReference>
<dbReference type="FunFam" id="3.10.100.10:FF:000027">
    <property type="entry name" value="Mannose receptor, C type 1"/>
    <property type="match status" value="1"/>
</dbReference>
<dbReference type="SMART" id="SM00034">
    <property type="entry name" value="CLECT"/>
    <property type="match status" value="8"/>
</dbReference>
<dbReference type="InterPro" id="IPR036943">
    <property type="entry name" value="FN_type2_sf"/>
</dbReference>
<dbReference type="Ensembl" id="ENSACCT00020009283.1">
    <property type="protein sequence ID" value="ENSACCP00020008895.1"/>
    <property type="gene ID" value="ENSACCG00020005733.1"/>
</dbReference>
<dbReference type="FunFam" id="3.10.100.10:FF:000031">
    <property type="entry name" value="macrophage mannose receptor 1"/>
    <property type="match status" value="1"/>
</dbReference>
<dbReference type="Pfam" id="PF00059">
    <property type="entry name" value="Lectin_C"/>
    <property type="match status" value="7"/>
</dbReference>
<keyword evidence="15" id="KW-1185">Reference proteome</keyword>
<feature type="domain" description="C-type lectin" evidence="12">
    <location>
        <begin position="347"/>
        <end position="464"/>
    </location>
</feature>
<comment type="subcellular location">
    <subcellularLocation>
        <location evidence="1">Membrane</location>
        <topology evidence="1">Single-pass membrane protein</topology>
    </subcellularLocation>
</comment>
<name>A0A663E9F1_AQUCH</name>
<dbReference type="InterPro" id="IPR000562">
    <property type="entry name" value="FN_type2_dom"/>
</dbReference>
<dbReference type="FunFam" id="3.10.100.10:FF:000016">
    <property type="entry name" value="macrophage mannose receptor 1"/>
    <property type="match status" value="1"/>
</dbReference>
<feature type="domain" description="C-type lectin" evidence="12">
    <location>
        <begin position="746"/>
        <end position="855"/>
    </location>
</feature>
<dbReference type="PROSITE" id="PS50041">
    <property type="entry name" value="C_TYPE_LECTIN_2"/>
    <property type="match status" value="8"/>
</dbReference>
<dbReference type="InterPro" id="IPR000772">
    <property type="entry name" value="Ricin_B_lectin"/>
</dbReference>
<dbReference type="FunFam" id="3.10.100.10:FF:000030">
    <property type="entry name" value="Mannose receptor C-type 1"/>
    <property type="match status" value="1"/>
</dbReference>
<feature type="domain" description="C-type lectin" evidence="12">
    <location>
        <begin position="639"/>
        <end position="724"/>
    </location>
</feature>
<dbReference type="FunFam" id="3.10.100.10:FF:000023">
    <property type="entry name" value="Macrophage mannose receptor 1"/>
    <property type="match status" value="1"/>
</dbReference>
<dbReference type="CDD" id="cd23407">
    <property type="entry name" value="beta-trefoil_Ricin_MRC1"/>
    <property type="match status" value="1"/>
</dbReference>
<dbReference type="InterPro" id="IPR016187">
    <property type="entry name" value="CTDL_fold"/>
</dbReference>
<dbReference type="FunFam" id="2.80.10.50:FF:000032">
    <property type="entry name" value="macrophage mannose receptor 1"/>
    <property type="match status" value="1"/>
</dbReference>
<evidence type="ECO:0000256" key="10">
    <source>
        <dbReference type="ARBA" id="ARBA00023180"/>
    </source>
</evidence>
<keyword evidence="8 11" id="KW-1015">Disulfide bond</keyword>
<dbReference type="Pfam" id="PF00040">
    <property type="entry name" value="fn2"/>
    <property type="match status" value="1"/>
</dbReference>
<dbReference type="SMART" id="SM00059">
    <property type="entry name" value="FN2"/>
    <property type="match status" value="1"/>
</dbReference>
<dbReference type="FunFam" id="3.10.100.10:FF:000022">
    <property type="entry name" value="Mannose receptor C-type 1"/>
    <property type="match status" value="1"/>
</dbReference>
<dbReference type="GeneTree" id="ENSGT01050000244842"/>
<dbReference type="Gene3D" id="2.10.10.10">
    <property type="entry name" value="Fibronectin, type II, collagen-binding"/>
    <property type="match status" value="1"/>
</dbReference>
<dbReference type="SMART" id="SM00458">
    <property type="entry name" value="RICIN"/>
    <property type="match status" value="1"/>
</dbReference>
<keyword evidence="10" id="KW-0325">Glycoprotein</keyword>
<dbReference type="Proteomes" id="UP000472275">
    <property type="component" value="Chromosome 3"/>
</dbReference>
<keyword evidence="3" id="KW-0812">Transmembrane</keyword>
<keyword evidence="9" id="KW-0675">Receptor</keyword>
<evidence type="ECO:0000256" key="11">
    <source>
        <dbReference type="PROSITE-ProRule" id="PRU00479"/>
    </source>
</evidence>
<evidence type="ECO:0008006" key="16">
    <source>
        <dbReference type="Google" id="ProtNLM"/>
    </source>
</evidence>
<feature type="domain" description="C-type lectin" evidence="12">
    <location>
        <begin position="212"/>
        <end position="323"/>
    </location>
</feature>
<sequence>TDIETFLIYNKVNKLCLQASIAQSVRTATCHQDNESQKFRWITDHQLMSVRLNLCLGVPLKEDHAVISLYPCNRTSELQWWECRNESILAIQGEDLFFSPGNEEHDNVLLKKGLSAKNKWKIYGAMDVLCSRGYEETFTLLGNAFGAPCVFPFMYNKQWYAECTNAGRSDGWLWCATTADYDTDQRYGFCPSKEKNTLHKDVEKNLLTNVHYQINSESALTWHQARKSCQQQNAELLSITDIHEQTYLKELTEGTDSALWIGLNRLDLRSGWQWIGGSPFQYLNWAPGSPSPESGKLCAVLNPETKAKWQNWECDQKLGYICKKRNFTLVASGDTGPVTCPDGWVPYIDHCYKIFRETKGWEEALTSCQKEGSHLASIQSLEEHSFLVSRLGYKPTDKLWIGLNDHKVQMYFEWSDGMPVTYTKWHLGEPSTTNNRPEDCVLIKGQDGYWADYVCEKKAGYICKRKAISQIVREKEITDAGCKKGWRRYGTYCYFIGHVSATFSEANTTCEGEKGYLATVENRYEQAYLTSLVGLRPEKYFWLGLSDVEDQGTFRWANGEAVSFTHWDAAMPGSNPGCVAMTTGTAAGLWNVLDCETKQKYICKQWAKSATAPPIPTTAPVPTCPEGWVSNSHSSSCFKCFYRSNIKKKSWLEARDFCRQIGGDLVTINSKEEIPLVIRAMYTNWDDSPRNSGGRKFCGVLNGGTHSKRWFLSVCEVQLDWVCQIKKGYLIYLPAYKTTADGWVIYEDRLYYISKEYVSMEKAQEFCRMNSADLAVVNSNSERRFLQRSRGYFIGLKVSLDKKFSWIDGTPVTYVAWAPNEPNFANNDENCVVMLSKQGLWNDVNCGSSNKFVCEKHNSSVNSTFASPLPPGGCPESWFFFNNKCFKIFASNVTRKLMWHAARDACIDLGGNLATIPNEQVQAFLFYHLKDATTNVWIGMNDINEESTFLWTDGSTVFYTNWVNGAPEQKQNCVFIMKSDGKWRDDSCDNERGYICQMNSFTMQSEVRTTNPSSGFARYGDGSYSIVSSEMQWEEARKNCQDKSAELASISDAYIHSFLWIQMLKYGEPVWIGLNSNMTGSYYKWTDNLKTRYTKWAAGEPKEKNACVYLDLDGTWKTASCNESYFSVCKTSDAIAPTDPAQLPGDCPEAAELQAWIPYRGHCYYLEASAGTSWALASLKCAQLGATLVSVESMDESDFLIHTIQPLGNKVGGFWIGLYRNVDGQWLWLDNAVLDFVNWDEKESSVEHHCVEMAAPSGYWDNTDCSSEKGFICKKPKGKSLVTQPLVTEQICLLVTVTALHHMNNSVLCGKPHFLCKTTFKIPLFG</sequence>
<dbReference type="GO" id="GO:0031012">
    <property type="term" value="C:extracellular matrix"/>
    <property type="evidence" value="ECO:0007669"/>
    <property type="project" value="UniProtKB-ARBA"/>
</dbReference>
<keyword evidence="2" id="KW-0254">Endocytosis</keyword>
<dbReference type="Gene3D" id="2.80.10.50">
    <property type="match status" value="1"/>
</dbReference>
<dbReference type="SUPFAM" id="SSF50370">
    <property type="entry name" value="Ricin B-like lectins"/>
    <property type="match status" value="1"/>
</dbReference>
<evidence type="ECO:0000256" key="7">
    <source>
        <dbReference type="ARBA" id="ARBA00023136"/>
    </source>
</evidence>
<dbReference type="InterPro" id="IPR016186">
    <property type="entry name" value="C-type_lectin-like/link_sf"/>
</dbReference>
<protein>
    <recommendedName>
        <fullName evidence="16">Mannose receptor C-type 1</fullName>
    </recommendedName>
</protein>
<feature type="domain" description="C-type lectin" evidence="12">
    <location>
        <begin position="881"/>
        <end position="997"/>
    </location>
</feature>
<dbReference type="PANTHER" id="PTHR22803">
    <property type="entry name" value="MANNOSE, PHOSPHOLIPASE, LECTIN RECEPTOR RELATED"/>
    <property type="match status" value="1"/>
</dbReference>
<evidence type="ECO:0000256" key="4">
    <source>
        <dbReference type="ARBA" id="ARBA00022729"/>
    </source>
</evidence>
<feature type="disulfide bond" evidence="11">
    <location>
        <begin position="149"/>
        <end position="175"/>
    </location>
</feature>
<dbReference type="PROSITE" id="PS50231">
    <property type="entry name" value="RICIN_B_LECTIN"/>
    <property type="match status" value="1"/>
</dbReference>
<dbReference type="CDD" id="cd00062">
    <property type="entry name" value="FN2"/>
    <property type="match status" value="1"/>
</dbReference>
<reference evidence="14" key="1">
    <citation type="submission" date="2025-08" db="UniProtKB">
        <authorList>
            <consortium name="Ensembl"/>
        </authorList>
    </citation>
    <scope>IDENTIFICATION</scope>
</reference>
<dbReference type="InterPro" id="IPR050111">
    <property type="entry name" value="C-type_lectin/snaclec_domain"/>
</dbReference>
<evidence type="ECO:0000313" key="15">
    <source>
        <dbReference type="Proteomes" id="UP000472275"/>
    </source>
</evidence>